<dbReference type="GO" id="GO:0003841">
    <property type="term" value="F:1-acylglycerol-3-phosphate O-acyltransferase activity"/>
    <property type="evidence" value="ECO:0007669"/>
    <property type="project" value="TreeGrafter"/>
</dbReference>
<keyword evidence="4" id="KW-0812">Transmembrane</keyword>
<dbReference type="PANTHER" id="PTHR10434">
    <property type="entry name" value="1-ACYL-SN-GLYCEROL-3-PHOSPHATE ACYLTRANSFERASE"/>
    <property type="match status" value="1"/>
</dbReference>
<dbReference type="EMBL" id="PYSW02000025">
    <property type="protein sequence ID" value="KAG2381960.1"/>
    <property type="molecule type" value="Genomic_DNA"/>
</dbReference>
<evidence type="ECO:0000313" key="7">
    <source>
        <dbReference type="Proteomes" id="UP000816034"/>
    </source>
</evidence>
<feature type="compositionally biased region" description="Low complexity" evidence="3">
    <location>
        <begin position="29"/>
        <end position="48"/>
    </location>
</feature>
<evidence type="ECO:0000256" key="4">
    <source>
        <dbReference type="SAM" id="Phobius"/>
    </source>
</evidence>
<keyword evidence="7" id="KW-1185">Reference proteome</keyword>
<sequence>MVESTNFITTTTSTTTIKHEHVEDDTNHSDSPSSSSTPNGSATTPPTTTLTLFSSTTTKQQEMEELNNTKELLSKHTAMTNNMILTKSCQPTLVVSLRNFMCTIWASICFFSLWIPAYFCSVLSFKICRWFGLDSNRAFTSQFMRVSSRLAVKLNPFWNIKYLELENAPKKNTNDGRLIFICNHQSNMDPIAINSVFDWNAKWVAKDSIFNVPFGGYMMHHCGDIPLTFATEQIEDTNTLKQSAKNCLQVCKEWLEQNCPVFIFPEGRRSITQNVLEFKKGAFILAKQTKSFIVPMAIHGTGDIWPVHQSLASPGKAVVVMGSPIDPSKYNDLDDLVRDAREHVIQLHDRAKEEWRKIRIKQQAAAVN</sequence>
<keyword evidence="1" id="KW-0808">Transferase</keyword>
<feature type="compositionally biased region" description="Basic and acidic residues" evidence="3">
    <location>
        <begin position="17"/>
        <end position="28"/>
    </location>
</feature>
<organism evidence="6 7">
    <name type="scientific">Naegleria lovaniensis</name>
    <name type="common">Amoeba</name>
    <dbReference type="NCBI Taxonomy" id="51637"/>
    <lineage>
        <taxon>Eukaryota</taxon>
        <taxon>Discoba</taxon>
        <taxon>Heterolobosea</taxon>
        <taxon>Tetramitia</taxon>
        <taxon>Eutetramitia</taxon>
        <taxon>Vahlkampfiidae</taxon>
        <taxon>Naegleria</taxon>
    </lineage>
</organism>
<keyword evidence="2" id="KW-0012">Acyltransferase</keyword>
<dbReference type="SUPFAM" id="SSF69593">
    <property type="entry name" value="Glycerol-3-phosphate (1)-acyltransferase"/>
    <property type="match status" value="1"/>
</dbReference>
<dbReference type="GO" id="GO:0006654">
    <property type="term" value="P:phosphatidic acid biosynthetic process"/>
    <property type="evidence" value="ECO:0007669"/>
    <property type="project" value="TreeGrafter"/>
</dbReference>
<feature type="transmembrane region" description="Helical" evidence="4">
    <location>
        <begin position="100"/>
        <end position="119"/>
    </location>
</feature>
<dbReference type="SMART" id="SM00563">
    <property type="entry name" value="PlsC"/>
    <property type="match status" value="1"/>
</dbReference>
<dbReference type="RefSeq" id="XP_044547639.1">
    <property type="nucleotide sequence ID" value="XM_044695537.1"/>
</dbReference>
<reference evidence="6 7" key="1">
    <citation type="journal article" date="2018" name="BMC Genomics">
        <title>The genome of Naegleria lovaniensis, the basis for a comparative approach to unravel pathogenicity factors of the human pathogenic amoeba N. fowleri.</title>
        <authorList>
            <person name="Liechti N."/>
            <person name="Schurch N."/>
            <person name="Bruggmann R."/>
            <person name="Wittwer M."/>
        </authorList>
    </citation>
    <scope>NUCLEOTIDE SEQUENCE [LARGE SCALE GENOMIC DNA]</scope>
    <source>
        <strain evidence="6 7">ATCC 30569</strain>
    </source>
</reference>
<accession>A0AA88GQ06</accession>
<evidence type="ECO:0000313" key="6">
    <source>
        <dbReference type="EMBL" id="KAG2381960.1"/>
    </source>
</evidence>
<dbReference type="PANTHER" id="PTHR10434:SF11">
    <property type="entry name" value="1-ACYL-SN-GLYCEROL-3-PHOSPHATE ACYLTRANSFERASE"/>
    <property type="match status" value="1"/>
</dbReference>
<gene>
    <name evidence="6" type="ORF">C9374_005752</name>
</gene>
<dbReference type="AlphaFoldDB" id="A0AA88GQ06"/>
<comment type="caution">
    <text evidence="6">The sequence shown here is derived from an EMBL/GenBank/DDBJ whole genome shotgun (WGS) entry which is preliminary data.</text>
</comment>
<dbReference type="GeneID" id="68098207"/>
<keyword evidence="4" id="KW-1133">Transmembrane helix</keyword>
<proteinExistence type="predicted"/>
<keyword evidence="4" id="KW-0472">Membrane</keyword>
<dbReference type="GO" id="GO:0005783">
    <property type="term" value="C:endoplasmic reticulum"/>
    <property type="evidence" value="ECO:0007669"/>
    <property type="project" value="TreeGrafter"/>
</dbReference>
<evidence type="ECO:0000259" key="5">
    <source>
        <dbReference type="SMART" id="SM00563"/>
    </source>
</evidence>
<dbReference type="Proteomes" id="UP000816034">
    <property type="component" value="Unassembled WGS sequence"/>
</dbReference>
<feature type="domain" description="Phospholipid/glycerol acyltransferase" evidence="5">
    <location>
        <begin position="178"/>
        <end position="301"/>
    </location>
</feature>
<evidence type="ECO:0000256" key="3">
    <source>
        <dbReference type="SAM" id="MobiDB-lite"/>
    </source>
</evidence>
<evidence type="ECO:0000256" key="1">
    <source>
        <dbReference type="ARBA" id="ARBA00022679"/>
    </source>
</evidence>
<dbReference type="Pfam" id="PF01553">
    <property type="entry name" value="Acyltransferase"/>
    <property type="match status" value="1"/>
</dbReference>
<dbReference type="CDD" id="cd07989">
    <property type="entry name" value="LPLAT_AGPAT-like"/>
    <property type="match status" value="1"/>
</dbReference>
<name>A0AA88GQ06_NAELO</name>
<dbReference type="InterPro" id="IPR002123">
    <property type="entry name" value="Plipid/glycerol_acylTrfase"/>
</dbReference>
<feature type="region of interest" description="Disordered" evidence="3">
    <location>
        <begin position="1"/>
        <end position="48"/>
    </location>
</feature>
<protein>
    <recommendedName>
        <fullName evidence="5">Phospholipid/glycerol acyltransferase domain-containing protein</fullName>
    </recommendedName>
</protein>
<evidence type="ECO:0000256" key="2">
    <source>
        <dbReference type="ARBA" id="ARBA00023315"/>
    </source>
</evidence>